<dbReference type="Proteomes" id="UP000596827">
    <property type="component" value="Unassembled WGS sequence"/>
</dbReference>
<evidence type="ECO:0000256" key="1">
    <source>
        <dbReference type="SAM" id="Phobius"/>
    </source>
</evidence>
<sequence length="49" mass="5401">MQAPWTAPRRPNWLVRIAWLVGIWACSVGALVLAAWLMRMAMHAGGLVA</sequence>
<reference evidence="2" key="1">
    <citation type="submission" date="2020-08" db="EMBL/GenBank/DDBJ databases">
        <title>Ramlibacter sp. GTP1 16S ribosomal RNA gene genome sequencing and assembly.</title>
        <authorList>
            <person name="Kang M."/>
        </authorList>
    </citation>
    <scope>NUCLEOTIDE SEQUENCE</scope>
    <source>
        <strain evidence="2">GTP1</strain>
    </source>
</reference>
<protein>
    <submittedName>
        <fullName evidence="2">DUF2474 domain-containing protein</fullName>
    </submittedName>
</protein>
<gene>
    <name evidence="2" type="ORF">H8R02_23725</name>
</gene>
<evidence type="ECO:0000313" key="2">
    <source>
        <dbReference type="EMBL" id="MBC5767496.1"/>
    </source>
</evidence>
<keyword evidence="1" id="KW-0472">Membrane</keyword>
<keyword evidence="3" id="KW-1185">Reference proteome</keyword>
<dbReference type="AlphaFoldDB" id="A0A923S4I2"/>
<feature type="transmembrane region" description="Helical" evidence="1">
    <location>
        <begin position="17"/>
        <end position="37"/>
    </location>
</feature>
<organism evidence="2 3">
    <name type="scientific">Ramlibacter albus</name>
    <dbReference type="NCBI Taxonomy" id="2079448"/>
    <lineage>
        <taxon>Bacteria</taxon>
        <taxon>Pseudomonadati</taxon>
        <taxon>Pseudomonadota</taxon>
        <taxon>Betaproteobacteria</taxon>
        <taxon>Burkholderiales</taxon>
        <taxon>Comamonadaceae</taxon>
        <taxon>Ramlibacter</taxon>
    </lineage>
</organism>
<dbReference type="Pfam" id="PF10617">
    <property type="entry name" value="DUF2474"/>
    <property type="match status" value="1"/>
</dbReference>
<dbReference type="EMBL" id="JACORU010000011">
    <property type="protein sequence ID" value="MBC5767496.1"/>
    <property type="molecule type" value="Genomic_DNA"/>
</dbReference>
<dbReference type="InterPro" id="IPR018895">
    <property type="entry name" value="DUF2474"/>
</dbReference>
<name>A0A923S4I2_9BURK</name>
<proteinExistence type="predicted"/>
<keyword evidence="1" id="KW-0812">Transmembrane</keyword>
<comment type="caution">
    <text evidence="2">The sequence shown here is derived from an EMBL/GenBank/DDBJ whole genome shotgun (WGS) entry which is preliminary data.</text>
</comment>
<accession>A0A923S4I2</accession>
<dbReference type="RefSeq" id="WP_187083987.1">
    <property type="nucleotide sequence ID" value="NZ_JACORU010000011.1"/>
</dbReference>
<keyword evidence="1" id="KW-1133">Transmembrane helix</keyword>
<evidence type="ECO:0000313" key="3">
    <source>
        <dbReference type="Proteomes" id="UP000596827"/>
    </source>
</evidence>